<evidence type="ECO:0000313" key="5">
    <source>
        <dbReference type="Proteomes" id="UP001500943"/>
    </source>
</evidence>
<dbReference type="Gene3D" id="3.40.50.300">
    <property type="entry name" value="P-loop containing nucleotide triphosphate hydrolases"/>
    <property type="match status" value="1"/>
</dbReference>
<dbReference type="CDD" id="cd00009">
    <property type="entry name" value="AAA"/>
    <property type="match status" value="1"/>
</dbReference>
<dbReference type="PANTHER" id="PTHR16305">
    <property type="entry name" value="TESTICULAR SOLUBLE ADENYLYL CYCLASE"/>
    <property type="match status" value="1"/>
</dbReference>
<dbReference type="InterPro" id="IPR003593">
    <property type="entry name" value="AAA+_ATPase"/>
</dbReference>
<evidence type="ECO:0000259" key="3">
    <source>
        <dbReference type="SMART" id="SM00382"/>
    </source>
</evidence>
<dbReference type="PANTHER" id="PTHR16305:SF28">
    <property type="entry name" value="GUANYLATE CYCLASE DOMAIN-CONTAINING PROTEIN"/>
    <property type="match status" value="1"/>
</dbReference>
<keyword evidence="1" id="KW-0547">Nucleotide-binding</keyword>
<dbReference type="Proteomes" id="UP001500943">
    <property type="component" value="Unassembled WGS sequence"/>
</dbReference>
<protein>
    <recommendedName>
        <fullName evidence="3">AAA+ ATPase domain-containing protein</fullName>
    </recommendedName>
</protein>
<reference evidence="4 5" key="1">
    <citation type="journal article" date="2019" name="Int. J. Syst. Evol. Microbiol.">
        <title>The Global Catalogue of Microorganisms (GCM) 10K type strain sequencing project: providing services to taxonomists for standard genome sequencing and annotation.</title>
        <authorList>
            <consortium name="The Broad Institute Genomics Platform"/>
            <consortium name="The Broad Institute Genome Sequencing Center for Infectious Disease"/>
            <person name="Wu L."/>
            <person name="Ma J."/>
        </authorList>
    </citation>
    <scope>NUCLEOTIDE SEQUENCE [LARGE SCALE GENOMIC DNA]</scope>
    <source>
        <strain evidence="4 5">JCM 12762</strain>
    </source>
</reference>
<comment type="caution">
    <text evidence="4">The sequence shown here is derived from an EMBL/GenBank/DDBJ whole genome shotgun (WGS) entry which is preliminary data.</text>
</comment>
<evidence type="ECO:0000313" key="4">
    <source>
        <dbReference type="EMBL" id="GAA1217514.1"/>
    </source>
</evidence>
<sequence length="505" mass="53414">MARWPVLPRETERDAVLSALRGPRSRSVMLRGPSGVGKTTLGAHISHALRADGRTIVPVVGLVELAEIPLGALAPVLASAGRVDLESVSDRVQALVAVVGENPSKFVLVIDDAPLLDAVSAGVLYQLVRVFGVTTLLTARDSHEVSGPLARLLHENLIEIVDLDGLSLEHSQSILQQYLGGTLRPESLRALFQASRGNPLMLRELIFAAARAGGIQSGEFGVEVAVAALPKHVRATIAERLLQLSGEERRLAQLIAIAQPIPEAAIRADETDVLDRLTAEGVVEETGGDSIPSVRLAHPLFAEALVVELSRAERAEIIQEAAARLMPIGDQQLRFTGTALLTSTDAVISDDELDWAANYAHAAGDHSMAATLAERAQKAGRRFGPELVLASALSALAESERASQVFESVIGLASGDEQRAIALARWGQHVVYRLARPADAVERVLAELGELDARGQSVLRPELAKWQLMTGDATALTDVVDPASPDGGVGAVNAGLTAAGRRVPV</sequence>
<name>A0ABN1VN23_9MICO</name>
<dbReference type="SUPFAM" id="SSF52540">
    <property type="entry name" value="P-loop containing nucleoside triphosphate hydrolases"/>
    <property type="match status" value="1"/>
</dbReference>
<proteinExistence type="predicted"/>
<dbReference type="SMART" id="SM00382">
    <property type="entry name" value="AAA"/>
    <property type="match status" value="1"/>
</dbReference>
<gene>
    <name evidence="4" type="ORF">GCM10009655_16200</name>
</gene>
<evidence type="ECO:0000256" key="1">
    <source>
        <dbReference type="ARBA" id="ARBA00022741"/>
    </source>
</evidence>
<keyword evidence="5" id="KW-1185">Reference proteome</keyword>
<dbReference type="Pfam" id="PF13191">
    <property type="entry name" value="AAA_16"/>
    <property type="match status" value="1"/>
</dbReference>
<organism evidence="4 5">
    <name type="scientific">Rhodoglobus aureus</name>
    <dbReference type="NCBI Taxonomy" id="191497"/>
    <lineage>
        <taxon>Bacteria</taxon>
        <taxon>Bacillati</taxon>
        <taxon>Actinomycetota</taxon>
        <taxon>Actinomycetes</taxon>
        <taxon>Micrococcales</taxon>
        <taxon>Microbacteriaceae</taxon>
        <taxon>Rhodoglobus</taxon>
    </lineage>
</organism>
<feature type="domain" description="AAA+ ATPase" evidence="3">
    <location>
        <begin position="24"/>
        <end position="159"/>
    </location>
</feature>
<evidence type="ECO:0000256" key="2">
    <source>
        <dbReference type="ARBA" id="ARBA00022840"/>
    </source>
</evidence>
<dbReference type="InterPro" id="IPR041664">
    <property type="entry name" value="AAA_16"/>
</dbReference>
<accession>A0ABN1VN23</accession>
<dbReference type="RefSeq" id="WP_343924815.1">
    <property type="nucleotide sequence ID" value="NZ_BAAAKW010000029.1"/>
</dbReference>
<dbReference type="EMBL" id="BAAAKW010000029">
    <property type="protein sequence ID" value="GAA1217514.1"/>
    <property type="molecule type" value="Genomic_DNA"/>
</dbReference>
<dbReference type="InterPro" id="IPR027417">
    <property type="entry name" value="P-loop_NTPase"/>
</dbReference>
<keyword evidence="2" id="KW-0067">ATP-binding</keyword>